<evidence type="ECO:0000313" key="2">
    <source>
        <dbReference type="EMBL" id="KAK0618867.1"/>
    </source>
</evidence>
<reference evidence="2" key="1">
    <citation type="submission" date="2023-06" db="EMBL/GenBank/DDBJ databases">
        <title>Genome-scale phylogeny and comparative genomics of the fungal order Sordariales.</title>
        <authorList>
            <consortium name="Lawrence Berkeley National Laboratory"/>
            <person name="Hensen N."/>
            <person name="Bonometti L."/>
            <person name="Westerberg I."/>
            <person name="Brannstrom I.O."/>
            <person name="Guillou S."/>
            <person name="Cros-Aarteil S."/>
            <person name="Calhoun S."/>
            <person name="Haridas S."/>
            <person name="Kuo A."/>
            <person name="Mondo S."/>
            <person name="Pangilinan J."/>
            <person name="Riley R."/>
            <person name="Labutti K."/>
            <person name="Andreopoulos B."/>
            <person name="Lipzen A."/>
            <person name="Chen C."/>
            <person name="Yanf M."/>
            <person name="Daum C."/>
            <person name="Ng V."/>
            <person name="Clum A."/>
            <person name="Steindorff A."/>
            <person name="Ohm R."/>
            <person name="Martin F."/>
            <person name="Silar P."/>
            <person name="Natvig D."/>
            <person name="Lalanne C."/>
            <person name="Gautier V."/>
            <person name="Ament-Velasquez S.L."/>
            <person name="Kruys A."/>
            <person name="Hutchinson M.I."/>
            <person name="Powell A.J."/>
            <person name="Barry K."/>
            <person name="Miller A.N."/>
            <person name="Grigoriev I.V."/>
            <person name="Debuchy R."/>
            <person name="Gladieux P."/>
            <person name="Thoren M.H."/>
            <person name="Johannesson H."/>
        </authorList>
    </citation>
    <scope>NUCLEOTIDE SEQUENCE</scope>
    <source>
        <strain evidence="2">CBS 606.72</strain>
    </source>
</reference>
<dbReference type="SUPFAM" id="SSF56112">
    <property type="entry name" value="Protein kinase-like (PK-like)"/>
    <property type="match status" value="1"/>
</dbReference>
<dbReference type="InterPro" id="IPR011009">
    <property type="entry name" value="Kinase-like_dom_sf"/>
</dbReference>
<sequence length="384" mass="43679">MNMLTKMIELTNIRISLPNDKIPSKAKIRDIVAAFFPKEWPSVEPDTLITSYTPKFANPHCTVQRPAPSDDPPIEPLKAFIKFHNPSMADLEAFQHLLPSKQEEAVFCTEFGRTGWGAQAYGLFQTEDGTFGRVDEFLDARTLEPEDVENTEIRADVARGLAAFHAMDLAVEKKEMATFYEALVGGLRKLRGMETLKDLGRKGGVNIDKLVDYDFASQLETILDKLEGMGAKKGWCIHDVQFMNVLVRNDPELGESKTVLIDFEFAMWNYRAFDVGGHFMQKMFKWYDGESKIANCRRYAEEERRHFCEEYVEEWNRRSGNSDTSEKVLLESELGYLLAVGFDIHNMLCVMEGEDDSDPLSLVGLDKLFEEFVCQYGEILAGAQ</sequence>
<dbReference type="GO" id="GO:0004103">
    <property type="term" value="F:choline kinase activity"/>
    <property type="evidence" value="ECO:0007669"/>
    <property type="project" value="TreeGrafter"/>
</dbReference>
<keyword evidence="3" id="KW-1185">Reference proteome</keyword>
<dbReference type="PANTHER" id="PTHR22603:SF93">
    <property type="entry name" value="RE24176P"/>
    <property type="match status" value="1"/>
</dbReference>
<dbReference type="AlphaFoldDB" id="A0AA39WP20"/>
<dbReference type="GO" id="GO:0004305">
    <property type="term" value="F:ethanolamine kinase activity"/>
    <property type="evidence" value="ECO:0007669"/>
    <property type="project" value="TreeGrafter"/>
</dbReference>
<proteinExistence type="inferred from homology"/>
<comment type="caution">
    <text evidence="2">The sequence shown here is derived from an EMBL/GenBank/DDBJ whole genome shotgun (WGS) entry which is preliminary data.</text>
</comment>
<dbReference type="PANTHER" id="PTHR22603">
    <property type="entry name" value="CHOLINE/ETHANOALAMINE KINASE"/>
    <property type="match status" value="1"/>
</dbReference>
<name>A0AA39WP20_9PEZI</name>
<accession>A0AA39WP20</accession>
<evidence type="ECO:0000256" key="1">
    <source>
        <dbReference type="ARBA" id="ARBA00038211"/>
    </source>
</evidence>
<dbReference type="Pfam" id="PF01633">
    <property type="entry name" value="Choline_kinase"/>
    <property type="match status" value="1"/>
</dbReference>
<gene>
    <name evidence="2" type="ORF">B0T14DRAFT_518174</name>
</gene>
<dbReference type="Gene3D" id="3.30.200.20">
    <property type="entry name" value="Phosphorylase Kinase, domain 1"/>
    <property type="match status" value="1"/>
</dbReference>
<dbReference type="GO" id="GO:0005737">
    <property type="term" value="C:cytoplasm"/>
    <property type="evidence" value="ECO:0007669"/>
    <property type="project" value="TreeGrafter"/>
</dbReference>
<protein>
    <submittedName>
        <fullName evidence="2">Choline/ethanolamine kinase</fullName>
    </submittedName>
</protein>
<dbReference type="Proteomes" id="UP001175000">
    <property type="component" value="Unassembled WGS sequence"/>
</dbReference>
<keyword evidence="2" id="KW-0418">Kinase</keyword>
<comment type="similarity">
    <text evidence="1">Belongs to the choline/ethanolamine kinase family.</text>
</comment>
<keyword evidence="2" id="KW-0808">Transferase</keyword>
<dbReference type="EMBL" id="JAULSU010000004">
    <property type="protein sequence ID" value="KAK0618867.1"/>
    <property type="molecule type" value="Genomic_DNA"/>
</dbReference>
<dbReference type="GO" id="GO:0006646">
    <property type="term" value="P:phosphatidylethanolamine biosynthetic process"/>
    <property type="evidence" value="ECO:0007669"/>
    <property type="project" value="TreeGrafter"/>
</dbReference>
<organism evidence="2 3">
    <name type="scientific">Immersiella caudata</name>
    <dbReference type="NCBI Taxonomy" id="314043"/>
    <lineage>
        <taxon>Eukaryota</taxon>
        <taxon>Fungi</taxon>
        <taxon>Dikarya</taxon>
        <taxon>Ascomycota</taxon>
        <taxon>Pezizomycotina</taxon>
        <taxon>Sordariomycetes</taxon>
        <taxon>Sordariomycetidae</taxon>
        <taxon>Sordariales</taxon>
        <taxon>Lasiosphaeriaceae</taxon>
        <taxon>Immersiella</taxon>
    </lineage>
</organism>
<evidence type="ECO:0000313" key="3">
    <source>
        <dbReference type="Proteomes" id="UP001175000"/>
    </source>
</evidence>
<dbReference type="Gene3D" id="3.90.1200.10">
    <property type="match status" value="1"/>
</dbReference>